<keyword evidence="1" id="KW-0433">Leucine-rich repeat</keyword>
<feature type="chain" id="PRO_5005522118" evidence="4">
    <location>
        <begin position="24"/>
        <end position="575"/>
    </location>
</feature>
<accession>A0A0K8VGJ9</accession>
<dbReference type="EMBL" id="GDHF01014336">
    <property type="protein sequence ID" value="JAI37978.1"/>
    <property type="molecule type" value="Transcribed_RNA"/>
</dbReference>
<dbReference type="InterPro" id="IPR003591">
    <property type="entry name" value="Leu-rich_rpt_typical-subtyp"/>
</dbReference>
<dbReference type="Pfam" id="PF13855">
    <property type="entry name" value="LRR_8"/>
    <property type="match status" value="3"/>
</dbReference>
<dbReference type="PANTHER" id="PTHR24366:SF96">
    <property type="entry name" value="LEUCINE RICH REPEAT CONTAINING 53"/>
    <property type="match status" value="1"/>
</dbReference>
<evidence type="ECO:0000256" key="2">
    <source>
        <dbReference type="ARBA" id="ARBA00022729"/>
    </source>
</evidence>
<keyword evidence="3" id="KW-0677">Repeat</keyword>
<evidence type="ECO:0000256" key="1">
    <source>
        <dbReference type="ARBA" id="ARBA00022614"/>
    </source>
</evidence>
<evidence type="ECO:0000313" key="6">
    <source>
        <dbReference type="EMBL" id="JAI37978.1"/>
    </source>
</evidence>
<dbReference type="SMART" id="SM00082">
    <property type="entry name" value="LRRCT"/>
    <property type="match status" value="1"/>
</dbReference>
<gene>
    <name evidence="6" type="primary">Lrrc15_1</name>
    <name evidence="6" type="ORF">c0_g1_i4</name>
</gene>
<dbReference type="SMART" id="SM00365">
    <property type="entry name" value="LRR_SD22"/>
    <property type="match status" value="5"/>
</dbReference>
<evidence type="ECO:0000256" key="3">
    <source>
        <dbReference type="ARBA" id="ARBA00022737"/>
    </source>
</evidence>
<dbReference type="AlphaFoldDB" id="A0A0K8VGJ9"/>
<name>A0A0K8VGJ9_BACLA</name>
<dbReference type="PANTHER" id="PTHR24366">
    <property type="entry name" value="IG(IMMUNOGLOBULIN) AND LRR(LEUCINE RICH REPEAT) DOMAINS"/>
    <property type="match status" value="1"/>
</dbReference>
<dbReference type="SMART" id="SM00369">
    <property type="entry name" value="LRR_TYP"/>
    <property type="match status" value="12"/>
</dbReference>
<protein>
    <submittedName>
        <fullName evidence="6">Leucine-rich repeat-containing protein 15</fullName>
    </submittedName>
</protein>
<dbReference type="PROSITE" id="PS51450">
    <property type="entry name" value="LRR"/>
    <property type="match status" value="4"/>
</dbReference>
<feature type="domain" description="LRRCT" evidence="5">
    <location>
        <begin position="479"/>
        <end position="530"/>
    </location>
</feature>
<dbReference type="InterPro" id="IPR032675">
    <property type="entry name" value="LRR_dom_sf"/>
</dbReference>
<proteinExistence type="predicted"/>
<keyword evidence="2 4" id="KW-0732">Signal</keyword>
<feature type="signal peptide" evidence="4">
    <location>
        <begin position="1"/>
        <end position="23"/>
    </location>
</feature>
<dbReference type="Gene3D" id="3.80.10.10">
    <property type="entry name" value="Ribonuclease Inhibitor"/>
    <property type="match status" value="3"/>
</dbReference>
<evidence type="ECO:0000256" key="4">
    <source>
        <dbReference type="SAM" id="SignalP"/>
    </source>
</evidence>
<dbReference type="FunFam" id="3.80.10.10:FF:001164">
    <property type="entry name" value="GH01279p"/>
    <property type="match status" value="1"/>
</dbReference>
<dbReference type="InterPro" id="IPR001611">
    <property type="entry name" value="Leu-rich_rpt"/>
</dbReference>
<evidence type="ECO:0000259" key="5">
    <source>
        <dbReference type="SMART" id="SM00082"/>
    </source>
</evidence>
<dbReference type="GO" id="GO:0071944">
    <property type="term" value="C:cell periphery"/>
    <property type="evidence" value="ECO:0007669"/>
    <property type="project" value="UniProtKB-ARBA"/>
</dbReference>
<dbReference type="InterPro" id="IPR000483">
    <property type="entry name" value="Cys-rich_flank_reg_C"/>
</dbReference>
<dbReference type="OrthoDB" id="2013775at2759"/>
<dbReference type="SUPFAM" id="SSF52058">
    <property type="entry name" value="L domain-like"/>
    <property type="match status" value="1"/>
</dbReference>
<organism evidence="6">
    <name type="scientific">Bactrocera latifrons</name>
    <name type="common">Malaysian fruit fly</name>
    <name type="synonym">Chaetodacus latifrons</name>
    <dbReference type="NCBI Taxonomy" id="174628"/>
    <lineage>
        <taxon>Eukaryota</taxon>
        <taxon>Metazoa</taxon>
        <taxon>Ecdysozoa</taxon>
        <taxon>Arthropoda</taxon>
        <taxon>Hexapoda</taxon>
        <taxon>Insecta</taxon>
        <taxon>Pterygota</taxon>
        <taxon>Neoptera</taxon>
        <taxon>Endopterygota</taxon>
        <taxon>Diptera</taxon>
        <taxon>Brachycera</taxon>
        <taxon>Muscomorpha</taxon>
        <taxon>Tephritoidea</taxon>
        <taxon>Tephritidae</taxon>
        <taxon>Bactrocera</taxon>
        <taxon>Bactrocera</taxon>
    </lineage>
</organism>
<reference evidence="6" key="1">
    <citation type="submission" date="2015-06" db="EMBL/GenBank/DDBJ databases">
        <authorList>
            <person name="Hoefler B.C."/>
            <person name="Straight P.D."/>
        </authorList>
    </citation>
    <scope>NUCLEOTIDE SEQUENCE</scope>
</reference>
<sequence>MNMWVRRILVLNLLLFLFSYGLTDQRSRERYEFDDNKYAKSQQNNSCKLNACEVLNYLSKQLLTVKAFIDSDFERWLKVSSADALISPINVAMVNRVRQIENRLRSIEQPVWRLVSASQNEWNRCTSGICRCSPETKSFTCWNANVVSLPVSQVIPMNIESIDLSRNHFSTFHKDTFRGLTLLKELDLSNNILNFIPANLFQDLDSLLQLRLQNNHLENLDSVTFWKLRNLNLIDVSKNLLSDLPTNLFGHSQRLIVINLSQNKILHFSPELLRDQLVLEDLDLSRNEILELKSGCLKNLKTLKMIDFSFNFISSISDDFFSDLKNLRSLILHNNRISSVSKELFKNLKSLITLDLSTNRISKIHENAFSDLKKLRELLLGQNNLSDIADGLFNNVNSLISLNLFSNNFTTIESNDFQGLINLEKLMLNNNILKNMDDDVFTPLINLEKLRIDSNKLQYLQNGAFSTLKKLVAVKLDKNPWHCDCKVLYLARWIREFSGKLWDGQVAVCRGPGSLGGHEVGLLRYDDLCEGQWASMLSLSPRLPLRKHRIMTHMNYTTYFDLYLKHIYTTTIRSD</sequence>